<feature type="region of interest" description="Disordered" evidence="1">
    <location>
        <begin position="1"/>
        <end position="28"/>
    </location>
</feature>
<dbReference type="Proteomes" id="UP001558713">
    <property type="component" value="Unassembled WGS sequence"/>
</dbReference>
<proteinExistence type="predicted"/>
<evidence type="ECO:0000313" key="2">
    <source>
        <dbReference type="EMBL" id="KAL1203091.1"/>
    </source>
</evidence>
<sequence length="182" mass="20859">MAIKETETVEKSSSSGWKKMSEKRKRIGKERDANKKCFTAYSGLLRLQKRQDMKIVQEQDECTILDFNPEEGELSSTADSPESDVDDDDDDVSITNEKGEVASHPRHLCSKFPFESTKPEKHCKQCYCFVCECAAPCPHWTCGYAQHCDAIDDERWRHVRMYHQNLFEQLAASEKKNASNGI</sequence>
<feature type="region of interest" description="Disordered" evidence="1">
    <location>
        <begin position="71"/>
        <end position="99"/>
    </location>
</feature>
<dbReference type="PANTHER" id="PTHR33443:SF30">
    <property type="entry name" value="SARCOSINE DEHYDROGENASE-2C PROTEIN"/>
    <property type="match status" value="1"/>
</dbReference>
<evidence type="ECO:0000256" key="1">
    <source>
        <dbReference type="SAM" id="MobiDB-lite"/>
    </source>
</evidence>
<evidence type="ECO:0000313" key="3">
    <source>
        <dbReference type="Proteomes" id="UP001558713"/>
    </source>
</evidence>
<accession>A0ABD1AAG6</accession>
<gene>
    <name evidence="2" type="ORF">V5N11_015335</name>
</gene>
<feature type="compositionally biased region" description="Basic and acidic residues" evidence="1">
    <location>
        <begin position="1"/>
        <end position="10"/>
    </location>
</feature>
<dbReference type="InterPro" id="IPR053234">
    <property type="entry name" value="RPM1_Interactor"/>
</dbReference>
<comment type="caution">
    <text evidence="2">The sequence shown here is derived from an EMBL/GenBank/DDBJ whole genome shotgun (WGS) entry which is preliminary data.</text>
</comment>
<dbReference type="EMBL" id="JBANAX010000566">
    <property type="protein sequence ID" value="KAL1203091.1"/>
    <property type="molecule type" value="Genomic_DNA"/>
</dbReference>
<protein>
    <submittedName>
        <fullName evidence="2">RPM1 interacting protein 13</fullName>
    </submittedName>
</protein>
<organism evidence="2 3">
    <name type="scientific">Cardamine amara subsp. amara</name>
    <dbReference type="NCBI Taxonomy" id="228776"/>
    <lineage>
        <taxon>Eukaryota</taxon>
        <taxon>Viridiplantae</taxon>
        <taxon>Streptophyta</taxon>
        <taxon>Embryophyta</taxon>
        <taxon>Tracheophyta</taxon>
        <taxon>Spermatophyta</taxon>
        <taxon>Magnoliopsida</taxon>
        <taxon>eudicotyledons</taxon>
        <taxon>Gunneridae</taxon>
        <taxon>Pentapetalae</taxon>
        <taxon>rosids</taxon>
        <taxon>malvids</taxon>
        <taxon>Brassicales</taxon>
        <taxon>Brassicaceae</taxon>
        <taxon>Cardamineae</taxon>
        <taxon>Cardamine</taxon>
    </lineage>
</organism>
<dbReference type="PANTHER" id="PTHR33443">
    <property type="entry name" value="ZGC:112980"/>
    <property type="match status" value="1"/>
</dbReference>
<feature type="compositionally biased region" description="Acidic residues" evidence="1">
    <location>
        <begin position="81"/>
        <end position="92"/>
    </location>
</feature>
<name>A0ABD1AAG6_CARAN</name>
<dbReference type="AlphaFoldDB" id="A0ABD1AAG6"/>
<keyword evidence="3" id="KW-1185">Reference proteome</keyword>
<reference evidence="2 3" key="1">
    <citation type="submission" date="2024-04" db="EMBL/GenBank/DDBJ databases">
        <title>Genome assembly C_amara_ONT_v2.</title>
        <authorList>
            <person name="Yant L."/>
            <person name="Moore C."/>
            <person name="Slenker M."/>
        </authorList>
    </citation>
    <scope>NUCLEOTIDE SEQUENCE [LARGE SCALE GENOMIC DNA]</scope>
    <source>
        <tissue evidence="2">Leaf</tissue>
    </source>
</reference>